<feature type="domain" description="Helicase ATP-binding" evidence="10">
    <location>
        <begin position="293"/>
        <end position="476"/>
    </location>
</feature>
<proteinExistence type="inferred from homology"/>
<dbReference type="InterPro" id="IPR011545">
    <property type="entry name" value="DEAD/DEAH_box_helicase_dom"/>
</dbReference>
<keyword evidence="7" id="KW-0347">Helicase</keyword>
<evidence type="ECO:0000313" key="13">
    <source>
        <dbReference type="Proteomes" id="UP001596310"/>
    </source>
</evidence>
<evidence type="ECO:0000313" key="12">
    <source>
        <dbReference type="EMBL" id="MFC6314365.1"/>
    </source>
</evidence>
<protein>
    <submittedName>
        <fullName evidence="12">CRISPR-associated helicase Cas3</fullName>
    </submittedName>
</protein>
<feature type="domain" description="HD Cas3-type" evidence="11">
    <location>
        <begin position="22"/>
        <end position="222"/>
    </location>
</feature>
<comment type="caution">
    <text evidence="12">The sequence shown here is derived from an EMBL/GenBank/DDBJ whole genome shotgun (WGS) entry which is preliminary data.</text>
</comment>
<evidence type="ECO:0000256" key="2">
    <source>
        <dbReference type="ARBA" id="ARBA00009046"/>
    </source>
</evidence>
<dbReference type="CDD" id="cd09641">
    <property type="entry name" value="Cas3''_I"/>
    <property type="match status" value="1"/>
</dbReference>
<dbReference type="CDD" id="cd17930">
    <property type="entry name" value="DEXHc_cas3"/>
    <property type="match status" value="1"/>
</dbReference>
<dbReference type="Pfam" id="PF22590">
    <property type="entry name" value="Cas3-like_C_2"/>
    <property type="match status" value="1"/>
</dbReference>
<evidence type="ECO:0000256" key="4">
    <source>
        <dbReference type="ARBA" id="ARBA00022723"/>
    </source>
</evidence>
<dbReference type="SUPFAM" id="SSF109604">
    <property type="entry name" value="HD-domain/PDEase-like"/>
    <property type="match status" value="1"/>
</dbReference>
<keyword evidence="8" id="KW-0067">ATP-binding</keyword>
<comment type="similarity">
    <text evidence="2">In the central section; belongs to the CRISPR-associated helicase Cas3 family.</text>
</comment>
<dbReference type="NCBIfam" id="TIGR01596">
    <property type="entry name" value="cas3_HD"/>
    <property type="match status" value="1"/>
</dbReference>
<keyword evidence="4" id="KW-0479">Metal-binding</keyword>
<evidence type="ECO:0000256" key="9">
    <source>
        <dbReference type="ARBA" id="ARBA00023118"/>
    </source>
</evidence>
<keyword evidence="13" id="KW-1185">Reference proteome</keyword>
<dbReference type="InterPro" id="IPR038257">
    <property type="entry name" value="CRISPR-assoc_Cas3_HD_sf"/>
</dbReference>
<evidence type="ECO:0000256" key="6">
    <source>
        <dbReference type="ARBA" id="ARBA00022801"/>
    </source>
</evidence>
<dbReference type="RefSeq" id="WP_125602094.1">
    <property type="nucleotide sequence ID" value="NZ_JBHSSM010000005.1"/>
</dbReference>
<dbReference type="Proteomes" id="UP001596310">
    <property type="component" value="Unassembled WGS sequence"/>
</dbReference>
<dbReference type="Pfam" id="PF18019">
    <property type="entry name" value="Cas3_HD"/>
    <property type="match status" value="1"/>
</dbReference>
<keyword evidence="6" id="KW-0378">Hydrolase</keyword>
<dbReference type="EMBL" id="JBHSSM010000005">
    <property type="protein sequence ID" value="MFC6314365.1"/>
    <property type="molecule type" value="Genomic_DNA"/>
</dbReference>
<name>A0ABW1UNG7_9LACO</name>
<dbReference type="InterPro" id="IPR014001">
    <property type="entry name" value="Helicase_ATP-bd"/>
</dbReference>
<dbReference type="SMART" id="SM00487">
    <property type="entry name" value="DEXDc"/>
    <property type="match status" value="1"/>
</dbReference>
<evidence type="ECO:0000256" key="7">
    <source>
        <dbReference type="ARBA" id="ARBA00022806"/>
    </source>
</evidence>
<accession>A0ABW1UNG7</accession>
<comment type="similarity">
    <text evidence="1">In the N-terminal section; belongs to the CRISPR-associated nuclease Cas3-HD family.</text>
</comment>
<keyword evidence="3" id="KW-0540">Nuclease</keyword>
<dbReference type="Gene3D" id="3.40.50.300">
    <property type="entry name" value="P-loop containing nucleotide triphosphate hydrolases"/>
    <property type="match status" value="2"/>
</dbReference>
<dbReference type="InterPro" id="IPR006474">
    <property type="entry name" value="Helicase_Cas3_CRISPR-ass_core"/>
</dbReference>
<evidence type="ECO:0000256" key="5">
    <source>
        <dbReference type="ARBA" id="ARBA00022741"/>
    </source>
</evidence>
<reference evidence="13" key="1">
    <citation type="journal article" date="2019" name="Int. J. Syst. Evol. Microbiol.">
        <title>The Global Catalogue of Microorganisms (GCM) 10K type strain sequencing project: providing services to taxonomists for standard genome sequencing and annotation.</title>
        <authorList>
            <consortium name="The Broad Institute Genomics Platform"/>
            <consortium name="The Broad Institute Genome Sequencing Center for Infectious Disease"/>
            <person name="Wu L."/>
            <person name="Ma J."/>
        </authorList>
    </citation>
    <scope>NUCLEOTIDE SEQUENCE [LARGE SCALE GENOMIC DNA]</scope>
    <source>
        <strain evidence="13">CCM 8897</strain>
    </source>
</reference>
<dbReference type="PROSITE" id="PS51643">
    <property type="entry name" value="HD_CAS3"/>
    <property type="match status" value="1"/>
</dbReference>
<organism evidence="12 13">
    <name type="scientific">Lapidilactobacillus achengensis</name>
    <dbReference type="NCBI Taxonomy" id="2486000"/>
    <lineage>
        <taxon>Bacteria</taxon>
        <taxon>Bacillati</taxon>
        <taxon>Bacillota</taxon>
        <taxon>Bacilli</taxon>
        <taxon>Lactobacillales</taxon>
        <taxon>Lactobacillaceae</taxon>
        <taxon>Lapidilactobacillus</taxon>
    </lineage>
</organism>
<keyword evidence="9" id="KW-0051">Antiviral defense</keyword>
<evidence type="ECO:0000259" key="11">
    <source>
        <dbReference type="PROSITE" id="PS51643"/>
    </source>
</evidence>
<dbReference type="InterPro" id="IPR054712">
    <property type="entry name" value="Cas3-like_dom"/>
</dbReference>
<dbReference type="InterPro" id="IPR006483">
    <property type="entry name" value="CRISPR-assoc_Cas3_HD"/>
</dbReference>
<dbReference type="SUPFAM" id="SSF52540">
    <property type="entry name" value="P-loop containing nucleoside triphosphate hydrolases"/>
    <property type="match status" value="1"/>
</dbReference>
<sequence length="852" mass="96351">MDSISTFIAHTRLTKSSDGSIIDAQDQLLSDHLNQAAELATGYGQSFGLSTACYLAGLLHDCGKFSDGFQNYLRKAVADPQHVRRGEIDHSYAGGLLLLEIAQSMPPQTQQIAEMIANAIVSHHSRSIRDFLTPGVTAELPSFITRLELNDLAAQKARFTEFEPTKERFFKLIKSETEIKELLTQATAEFRLLRPTDPNADLDDLYFMNQNIYSALIDADRTNTMLFEMNRNAYQQDNINILKRYQEILDQNNQAMRQGPSAQTKINQLRAQLSDEAFEAAERPTGIYRLMIPTGGGKTLTGMRFALKHALRTGKKRIIFIEPFTTIIEQNAQVFRKMFGAVCPELADYVVEHHSNVLDDPAAETNPTYAELKRRERVDLIHDTWDGPVLFTTTVAFLNTIFGSGTRNIRRFHNLADAVIIFDEVQALPPKTLQMFNAALNYLSRLANTTAVLCTATQPALDALPNALTFSADKDLITNYDAVEPKFQRVQVMNECKSSSYSVQDIVDFSQKTLEHHHNLLIVLNTKKIVREVYQELSQVCSEDTLIYHLSTNMCPQHRLDLLNGSSDRTTIFGDQPIIGIKDRLIDAQGKKIIVVTTPLIEAGVDISFEAVIRSVTGLDSIAQAAGRCNRNGERELGDVYLINPDPRKENISKMEELTDARQTTMRLLDMLDRNCSEVLTANTQECYFQTYYRRIIKKATTRYPLNSGLTLYPLLGENQAGGTNLPRDLRWRPHLTFSGQTIAKNFQVIADNGHAIIVPYNDDAKKIINELLSQSKLDFRELNRLMKRSQRYLLSISNSDYRKLKDDQKIIPFFTPSGETLGRETLDQAYQNYNKDFGLDISNPELTFSFF</sequence>
<dbReference type="Pfam" id="PF00270">
    <property type="entry name" value="DEAD"/>
    <property type="match status" value="1"/>
</dbReference>
<evidence type="ECO:0000256" key="3">
    <source>
        <dbReference type="ARBA" id="ARBA00022722"/>
    </source>
</evidence>
<dbReference type="NCBIfam" id="TIGR01587">
    <property type="entry name" value="cas3_core"/>
    <property type="match status" value="1"/>
</dbReference>
<evidence type="ECO:0000256" key="8">
    <source>
        <dbReference type="ARBA" id="ARBA00022840"/>
    </source>
</evidence>
<dbReference type="Gene3D" id="1.10.3210.30">
    <property type="match status" value="1"/>
</dbReference>
<dbReference type="InterPro" id="IPR027417">
    <property type="entry name" value="P-loop_NTPase"/>
</dbReference>
<evidence type="ECO:0000256" key="1">
    <source>
        <dbReference type="ARBA" id="ARBA00006847"/>
    </source>
</evidence>
<gene>
    <name evidence="12" type="primary">cas3</name>
    <name evidence="12" type="ORF">ACFQHW_02120</name>
</gene>
<evidence type="ECO:0000259" key="10">
    <source>
        <dbReference type="PROSITE" id="PS51192"/>
    </source>
</evidence>
<dbReference type="PROSITE" id="PS51192">
    <property type="entry name" value="HELICASE_ATP_BIND_1"/>
    <property type="match status" value="1"/>
</dbReference>
<keyword evidence="5" id="KW-0547">Nucleotide-binding</keyword>